<dbReference type="InterPro" id="IPR004089">
    <property type="entry name" value="MCPsignal_dom"/>
</dbReference>
<evidence type="ECO:0000313" key="8">
    <source>
        <dbReference type="Proteomes" id="UP000584642"/>
    </source>
</evidence>
<dbReference type="SMART" id="SM00283">
    <property type="entry name" value="MA"/>
    <property type="match status" value="1"/>
</dbReference>
<protein>
    <submittedName>
        <fullName evidence="7">HAMP domain-containing protein</fullName>
    </submittedName>
</protein>
<name>A0ABX2TI24_9PROT</name>
<keyword evidence="1 3" id="KW-0807">Transducer</keyword>
<dbReference type="Pfam" id="PF00015">
    <property type="entry name" value="MCPsignal"/>
    <property type="match status" value="1"/>
</dbReference>
<evidence type="ECO:0000256" key="1">
    <source>
        <dbReference type="ARBA" id="ARBA00023224"/>
    </source>
</evidence>
<evidence type="ECO:0000313" key="7">
    <source>
        <dbReference type="EMBL" id="NYZ22956.1"/>
    </source>
</evidence>
<dbReference type="PROSITE" id="PS50885">
    <property type="entry name" value="HAMP"/>
    <property type="match status" value="1"/>
</dbReference>
<accession>A0ABX2TI24</accession>
<dbReference type="SMART" id="SM01358">
    <property type="entry name" value="HBM"/>
    <property type="match status" value="1"/>
</dbReference>
<dbReference type="RefSeq" id="WP_180284734.1">
    <property type="nucleotide sequence ID" value="NZ_JABFDB010000023.1"/>
</dbReference>
<comment type="similarity">
    <text evidence="2">Belongs to the methyl-accepting chemotaxis (MCP) protein family.</text>
</comment>
<dbReference type="PANTHER" id="PTHR32089:SF112">
    <property type="entry name" value="LYSOZYME-LIKE PROTEIN-RELATED"/>
    <property type="match status" value="1"/>
</dbReference>
<sequence>MSVFRRFSIGTKITLASTAVLAFVLLIGAVAVFALTQARTGFASYRSLADHTNELALIQADLQETRLHAQSFLLTGAPEAVARVRDTAAQVGAMIGQARGHAADAATVAALDAMAERLKSFEDAFAQVAELNEKRRAAVADMTEIAPKMESALTAILDSGNVDRDPVALFLAGSALRHALTARIEASRYLTDSVPERVEAVRAAVRAARDVGNSMMGKLEGLERRRSAQSFMALQRVYTTAFETLVVTTEKRNALVRDAIGTTGAAVADEAARLKDDSTTAQRSLGESAAEAIAGASTLTIGAAVLAILLGLASAILLGRGLSRPVVAMTRSMERLAGGDHGTPVPGTDRGDELGGMARAVEVFKEGMIRAEALAAERARDDAARQARAERIRALTAAFDREALEAIGRVAAAADQLHATAGTMTSTADATSRQASVVAAASEQTTVNVQTVAAAAEQLSASVAEIARQVADSNHMAGDAVRAARNTDGTVRGLVESAQRIGEVVEMINEIAGQTNLLALNATIEAARAGEAGKGFAVVASEVKTLASQTAKATEEIGTQIAGIQEVSRNAAAAIAEIGEAIGEIARITAAVTDAIAQQHDATGEISRSVQEAARGTQEVSGTIVGVSQAVTMTGDSSRELLAAAGGLTSDAQELRRFVARFLEDVRAA</sequence>
<dbReference type="Pfam" id="PF16591">
    <property type="entry name" value="HBM"/>
    <property type="match status" value="1"/>
</dbReference>
<dbReference type="Gene3D" id="6.10.340.10">
    <property type="match status" value="1"/>
</dbReference>
<dbReference type="SUPFAM" id="SSF58104">
    <property type="entry name" value="Methyl-accepting chemotaxis protein (MCP) signaling domain"/>
    <property type="match status" value="1"/>
</dbReference>
<feature type="domain" description="Methyl-accepting transducer" evidence="4">
    <location>
        <begin position="413"/>
        <end position="635"/>
    </location>
</feature>
<evidence type="ECO:0000256" key="3">
    <source>
        <dbReference type="PROSITE-ProRule" id="PRU00284"/>
    </source>
</evidence>
<comment type="caution">
    <text evidence="7">The sequence shown here is derived from an EMBL/GenBank/DDBJ whole genome shotgun (WGS) entry which is preliminary data.</text>
</comment>
<dbReference type="InterPro" id="IPR003660">
    <property type="entry name" value="HAMP_dom"/>
</dbReference>
<evidence type="ECO:0000259" key="5">
    <source>
        <dbReference type="PROSITE" id="PS50885"/>
    </source>
</evidence>
<feature type="domain" description="HAMP" evidence="5">
    <location>
        <begin position="320"/>
        <end position="373"/>
    </location>
</feature>
<reference evidence="7 8" key="1">
    <citation type="submission" date="2020-05" db="EMBL/GenBank/DDBJ databases">
        <title>Azospirillum oleiclasticum sp. nov, a nitrogen-fixing and heavy crude oil-emulsifying bacterium isolated from the crude oil of Yumen Oilfield.</title>
        <authorList>
            <person name="Wu D."/>
            <person name="Cai M."/>
            <person name="Zhang X."/>
        </authorList>
    </citation>
    <scope>NUCLEOTIDE SEQUENCE [LARGE SCALE GENOMIC DNA]</scope>
    <source>
        <strain evidence="7 8">ROY-1-1-2</strain>
    </source>
</reference>
<dbReference type="PANTHER" id="PTHR32089">
    <property type="entry name" value="METHYL-ACCEPTING CHEMOTAXIS PROTEIN MCPB"/>
    <property type="match status" value="1"/>
</dbReference>
<dbReference type="SMART" id="SM00304">
    <property type="entry name" value="HAMP"/>
    <property type="match status" value="1"/>
</dbReference>
<dbReference type="PROSITE" id="PS50111">
    <property type="entry name" value="CHEMOTAXIS_TRANSDUC_2"/>
    <property type="match status" value="1"/>
</dbReference>
<keyword evidence="8" id="KW-1185">Reference proteome</keyword>
<evidence type="ECO:0000259" key="4">
    <source>
        <dbReference type="PROSITE" id="PS50111"/>
    </source>
</evidence>
<proteinExistence type="inferred from homology"/>
<dbReference type="InterPro" id="IPR032255">
    <property type="entry name" value="HBM"/>
</dbReference>
<dbReference type="Proteomes" id="UP000584642">
    <property type="component" value="Unassembled WGS sequence"/>
</dbReference>
<dbReference type="Gene3D" id="1.10.287.950">
    <property type="entry name" value="Methyl-accepting chemotaxis protein"/>
    <property type="match status" value="1"/>
</dbReference>
<dbReference type="PROSITE" id="PS51753">
    <property type="entry name" value="HBM"/>
    <property type="match status" value="1"/>
</dbReference>
<gene>
    <name evidence="7" type="ORF">HND93_24890</name>
</gene>
<organism evidence="7 8">
    <name type="scientific">Azospirillum oleiclasticum</name>
    <dbReference type="NCBI Taxonomy" id="2735135"/>
    <lineage>
        <taxon>Bacteria</taxon>
        <taxon>Pseudomonadati</taxon>
        <taxon>Pseudomonadota</taxon>
        <taxon>Alphaproteobacteria</taxon>
        <taxon>Rhodospirillales</taxon>
        <taxon>Azospirillaceae</taxon>
        <taxon>Azospirillum</taxon>
    </lineage>
</organism>
<dbReference type="Pfam" id="PF00672">
    <property type="entry name" value="HAMP"/>
    <property type="match status" value="1"/>
</dbReference>
<feature type="domain" description="HBM" evidence="6">
    <location>
        <begin position="47"/>
        <end position="286"/>
    </location>
</feature>
<dbReference type="EMBL" id="JABFDB010000023">
    <property type="protein sequence ID" value="NYZ22956.1"/>
    <property type="molecule type" value="Genomic_DNA"/>
</dbReference>
<evidence type="ECO:0000259" key="6">
    <source>
        <dbReference type="PROSITE" id="PS51753"/>
    </source>
</evidence>
<evidence type="ECO:0000256" key="2">
    <source>
        <dbReference type="ARBA" id="ARBA00029447"/>
    </source>
</evidence>